<dbReference type="Proteomes" id="UP001157355">
    <property type="component" value="Unassembled WGS sequence"/>
</dbReference>
<evidence type="ECO:0000313" key="4">
    <source>
        <dbReference type="Proteomes" id="UP001157355"/>
    </source>
</evidence>
<evidence type="ECO:0000256" key="1">
    <source>
        <dbReference type="SAM" id="MobiDB-lite"/>
    </source>
</evidence>
<organism evidence="3 4">
    <name type="scientific">Cypionkella aquatica</name>
    <dbReference type="NCBI Taxonomy" id="1756042"/>
    <lineage>
        <taxon>Bacteria</taxon>
        <taxon>Pseudomonadati</taxon>
        <taxon>Pseudomonadota</taxon>
        <taxon>Alphaproteobacteria</taxon>
        <taxon>Rhodobacterales</taxon>
        <taxon>Paracoccaceae</taxon>
        <taxon>Cypionkella</taxon>
    </lineage>
</organism>
<dbReference type="AlphaFoldDB" id="A0AA37X0T9"/>
<name>A0AA37X0T9_9RHOB</name>
<comment type="caution">
    <text evidence="3">The sequence shown here is derived from an EMBL/GenBank/DDBJ whole genome shotgun (WGS) entry which is preliminary data.</text>
</comment>
<feature type="domain" description="Glycosyltransferase 61 catalytic" evidence="2">
    <location>
        <begin position="89"/>
        <end position="260"/>
    </location>
</feature>
<feature type="region of interest" description="Disordered" evidence="1">
    <location>
        <begin position="363"/>
        <end position="396"/>
    </location>
</feature>
<keyword evidence="4" id="KW-1185">Reference proteome</keyword>
<protein>
    <recommendedName>
        <fullName evidence="2">Glycosyltransferase 61 catalytic domain-containing protein</fullName>
    </recommendedName>
</protein>
<accession>A0AA37X0T9</accession>
<feature type="compositionally biased region" description="Basic and acidic residues" evidence="1">
    <location>
        <begin position="379"/>
        <end position="396"/>
    </location>
</feature>
<dbReference type="GO" id="GO:0016757">
    <property type="term" value="F:glycosyltransferase activity"/>
    <property type="evidence" value="ECO:0007669"/>
    <property type="project" value="InterPro"/>
</dbReference>
<gene>
    <name evidence="3" type="ORF">GCM10010873_10490</name>
</gene>
<proteinExistence type="predicted"/>
<dbReference type="EMBL" id="BSPP01000004">
    <property type="protein sequence ID" value="GLS86075.1"/>
    <property type="molecule type" value="Genomic_DNA"/>
</dbReference>
<dbReference type="Pfam" id="PF04577">
    <property type="entry name" value="Glyco_transf_61"/>
    <property type="match status" value="1"/>
</dbReference>
<evidence type="ECO:0000313" key="3">
    <source>
        <dbReference type="EMBL" id="GLS86075.1"/>
    </source>
</evidence>
<dbReference type="InterPro" id="IPR049625">
    <property type="entry name" value="Glyco_transf_61_cat"/>
</dbReference>
<reference evidence="3 4" key="1">
    <citation type="journal article" date="2014" name="Int. J. Syst. Evol. Microbiol.">
        <title>Complete genome sequence of Corynebacterium casei LMG S-19264T (=DSM 44701T), isolated from a smear-ripened cheese.</title>
        <authorList>
            <consortium name="US DOE Joint Genome Institute (JGI-PGF)"/>
            <person name="Walter F."/>
            <person name="Albersmeier A."/>
            <person name="Kalinowski J."/>
            <person name="Ruckert C."/>
        </authorList>
    </citation>
    <scope>NUCLEOTIDE SEQUENCE [LARGE SCALE GENOMIC DNA]</scope>
    <source>
        <strain evidence="3 4">NBRC 111766</strain>
    </source>
</reference>
<sequence length="396" mass="43658">MLDLNDATLPPDPTGGWSTAIKSVPNAVVNHLQRGYLVHSSGIFDADGGYVPEGVLWRGRAMMVPPPMPETPEYQPGRWLWGGKLLNHFGHFLIESTGRLWALDHVQGQLDGIVFIPEGPMTGADQAAELKGFQRLFFDLLGITLPIKVLTKPTRFEHLEVPGQGFGIGPLGGGTDPFRAYIQKNFAIQVQPEGGERLYISRSELDVSLGGILGEMRLERYLAENGYEVFHPQNHSLTDQIARYKAAKQVVGLDGSALHLFAMAGTPEQRVALIKRRSGPAPDGIVRHLRGFTGQRPLVLDTITHNWVRSDRKHADNFSYGELDFARLGKQLSRNGFVPAGVSWRALSAARAAAAMQGIEEKMPGKKHSFNAVPVPEPAPEKLNERRMARKSQTRD</sequence>
<evidence type="ECO:0000259" key="2">
    <source>
        <dbReference type="Pfam" id="PF04577"/>
    </source>
</evidence>